<protein>
    <recommendedName>
        <fullName evidence="3">YqcI/YcgG family protein</fullName>
    </recommendedName>
</protein>
<dbReference type="Proteomes" id="UP000199137">
    <property type="component" value="Unassembled WGS sequence"/>
</dbReference>
<evidence type="ECO:0000313" key="2">
    <source>
        <dbReference type="Proteomes" id="UP000199137"/>
    </source>
</evidence>
<dbReference type="Pfam" id="PF08892">
    <property type="entry name" value="YqcI_YcgG"/>
    <property type="match status" value="1"/>
</dbReference>
<evidence type="ECO:0000313" key="1">
    <source>
        <dbReference type="EMBL" id="SFQ81870.1"/>
    </source>
</evidence>
<dbReference type="RefSeq" id="WP_093577377.1">
    <property type="nucleotide sequence ID" value="NZ_FOWC01000031.1"/>
</dbReference>
<dbReference type="PANTHER" id="PTHR40045:SF1">
    <property type="entry name" value="YQCI_YCGG FAMILY PROTEIN"/>
    <property type="match status" value="1"/>
</dbReference>
<dbReference type="AlphaFoldDB" id="A0A1I6BLS0"/>
<name>A0A1I6BLS0_9PSEU</name>
<dbReference type="InterPro" id="IPR014988">
    <property type="entry name" value="Uncharacterised_YqcI/YcgG"/>
</dbReference>
<dbReference type="OrthoDB" id="112290at2"/>
<dbReference type="EMBL" id="FOWC01000031">
    <property type="protein sequence ID" value="SFQ81870.1"/>
    <property type="molecule type" value="Genomic_DNA"/>
</dbReference>
<gene>
    <name evidence="1" type="ORF">SAMN05421854_13118</name>
</gene>
<organism evidence="1 2">
    <name type="scientific">Amycolatopsis rubida</name>
    <dbReference type="NCBI Taxonomy" id="112413"/>
    <lineage>
        <taxon>Bacteria</taxon>
        <taxon>Bacillati</taxon>
        <taxon>Actinomycetota</taxon>
        <taxon>Actinomycetes</taxon>
        <taxon>Pseudonocardiales</taxon>
        <taxon>Pseudonocardiaceae</taxon>
        <taxon>Amycolatopsis</taxon>
    </lineage>
</organism>
<reference evidence="1 2" key="1">
    <citation type="submission" date="2016-10" db="EMBL/GenBank/DDBJ databases">
        <authorList>
            <person name="de Groot N.N."/>
        </authorList>
    </citation>
    <scope>NUCLEOTIDE SEQUENCE [LARGE SCALE GENOMIC DNA]</scope>
    <source>
        <strain evidence="1 2">DSM 44637</strain>
    </source>
</reference>
<evidence type="ECO:0008006" key="3">
    <source>
        <dbReference type="Google" id="ProtNLM"/>
    </source>
</evidence>
<accession>A0A1I6BLS0</accession>
<sequence length="263" mass="29321">MHRLLESRSTTLATQQEAETFGNGWRARAFRDVESRLTDRGFPCVFSRNAFRKRLLLFAFAEDAGPDAIARLGGELADYVELSRNWNGHLDTAYPLLIVFSPAAVSAGSVAGYQAFGWEAIQQLHRVDPAPWPENVGTDPGESSWSMCFNGMPLFVNMSSPAHEVRRSRNLGEHFVLVINPRERFDVVAGDTPSGRNVRGNIRARIDRYDGAPRARQLGSYGVAGLEWWQYGLPEEDVDRTDTCPFSFRENETAQPDEAAAPA</sequence>
<dbReference type="PANTHER" id="PTHR40045">
    <property type="entry name" value="YCGG FAMILY PROTEIN"/>
    <property type="match status" value="1"/>
</dbReference>
<proteinExistence type="predicted"/>